<evidence type="ECO:0000256" key="1">
    <source>
        <dbReference type="SAM" id="MobiDB-lite"/>
    </source>
</evidence>
<proteinExistence type="predicted"/>
<dbReference type="EMBL" id="JBHSNM010000002">
    <property type="protein sequence ID" value="MFC5570258.1"/>
    <property type="molecule type" value="Genomic_DNA"/>
</dbReference>
<dbReference type="Proteomes" id="UP001596036">
    <property type="component" value="Unassembled WGS sequence"/>
</dbReference>
<accession>A0ABW0SMB6</accession>
<evidence type="ECO:0000313" key="2">
    <source>
        <dbReference type="EMBL" id="MFC5570258.1"/>
    </source>
</evidence>
<organism evidence="2 3">
    <name type="scientific">Lysobacter yangpyeongensis</name>
    <dbReference type="NCBI Taxonomy" id="346182"/>
    <lineage>
        <taxon>Bacteria</taxon>
        <taxon>Pseudomonadati</taxon>
        <taxon>Pseudomonadota</taxon>
        <taxon>Gammaproteobacteria</taxon>
        <taxon>Lysobacterales</taxon>
        <taxon>Lysobacteraceae</taxon>
        <taxon>Lysobacter</taxon>
    </lineage>
</organism>
<protein>
    <submittedName>
        <fullName evidence="2">Uncharacterized protein</fullName>
    </submittedName>
</protein>
<gene>
    <name evidence="2" type="ORF">ACFPN1_09325</name>
</gene>
<reference evidence="3" key="1">
    <citation type="journal article" date="2019" name="Int. J. Syst. Evol. Microbiol.">
        <title>The Global Catalogue of Microorganisms (GCM) 10K type strain sequencing project: providing services to taxonomists for standard genome sequencing and annotation.</title>
        <authorList>
            <consortium name="The Broad Institute Genomics Platform"/>
            <consortium name="The Broad Institute Genome Sequencing Center for Infectious Disease"/>
            <person name="Wu L."/>
            <person name="Ma J."/>
        </authorList>
    </citation>
    <scope>NUCLEOTIDE SEQUENCE [LARGE SCALE GENOMIC DNA]</scope>
    <source>
        <strain evidence="3">KACC 11407</strain>
    </source>
</reference>
<name>A0ABW0SMB6_9GAMM</name>
<evidence type="ECO:0000313" key="3">
    <source>
        <dbReference type="Proteomes" id="UP001596036"/>
    </source>
</evidence>
<keyword evidence="3" id="KW-1185">Reference proteome</keyword>
<comment type="caution">
    <text evidence="2">The sequence shown here is derived from an EMBL/GenBank/DDBJ whole genome shotgun (WGS) entry which is preliminary data.</text>
</comment>
<feature type="region of interest" description="Disordered" evidence="1">
    <location>
        <begin position="1"/>
        <end position="21"/>
    </location>
</feature>
<sequence>MLLTLKGPRGAAAVGTDQARRVRGRTPRIFRQDRDVLSKNPGPTADPVRGAHRARAFGVPFLLVTFSLGKQRKVTRAAGAKAFVVASKLQSFKASKIQSFKSKVTGFPLSRE</sequence>